<dbReference type="Gene3D" id="3.40.570.10">
    <property type="entry name" value="Extracellular Endonuclease, subunit A"/>
    <property type="match status" value="1"/>
</dbReference>
<dbReference type="InterPro" id="IPR051768">
    <property type="entry name" value="Bact_secretion_toxin"/>
</dbReference>
<keyword evidence="6" id="KW-1185">Reference proteome</keyword>
<gene>
    <name evidence="5" type="ORF">I8U20_07780</name>
</gene>
<protein>
    <submittedName>
        <fullName evidence="5">DNA/RNA non-specific endonuclease</fullName>
    </submittedName>
</protein>
<evidence type="ECO:0000313" key="5">
    <source>
        <dbReference type="EMBL" id="MBH8595228.1"/>
    </source>
</evidence>
<organism evidence="5 6">
    <name type="scientific">Thermoactinomyces intermedius</name>
    <dbReference type="NCBI Taxonomy" id="2024"/>
    <lineage>
        <taxon>Bacteria</taxon>
        <taxon>Bacillati</taxon>
        <taxon>Bacillota</taxon>
        <taxon>Bacilli</taxon>
        <taxon>Bacillales</taxon>
        <taxon>Thermoactinomycetaceae</taxon>
        <taxon>Thermoactinomyces</taxon>
    </lineage>
</organism>
<name>A0A8I1DC86_THEIN</name>
<dbReference type="AlphaFoldDB" id="A0A8I1DC86"/>
<comment type="subcellular location">
    <subcellularLocation>
        <location evidence="1">Cell membrane</location>
    </subcellularLocation>
</comment>
<evidence type="ECO:0000259" key="4">
    <source>
        <dbReference type="Pfam" id="PF13930"/>
    </source>
</evidence>
<dbReference type="SUPFAM" id="SSF54060">
    <property type="entry name" value="His-Me finger endonucleases"/>
    <property type="match status" value="1"/>
</dbReference>
<dbReference type="GO" id="GO:0004519">
    <property type="term" value="F:endonuclease activity"/>
    <property type="evidence" value="ECO:0007669"/>
    <property type="project" value="UniProtKB-KW"/>
</dbReference>
<proteinExistence type="predicted"/>
<dbReference type="PANTHER" id="PTHR34976">
    <property type="entry name" value="RIBONUCLEASE YQCG-RELATED"/>
    <property type="match status" value="1"/>
</dbReference>
<keyword evidence="5" id="KW-0540">Nuclease</keyword>
<comment type="caution">
    <text evidence="5">The sequence shown here is derived from an EMBL/GenBank/DDBJ whole genome shotgun (WGS) entry which is preliminary data.</text>
</comment>
<dbReference type="GO" id="GO:0005886">
    <property type="term" value="C:plasma membrane"/>
    <property type="evidence" value="ECO:0007669"/>
    <property type="project" value="UniProtKB-SubCell"/>
</dbReference>
<dbReference type="Proteomes" id="UP000633619">
    <property type="component" value="Unassembled WGS sequence"/>
</dbReference>
<evidence type="ECO:0000256" key="1">
    <source>
        <dbReference type="ARBA" id="ARBA00004236"/>
    </source>
</evidence>
<sequence>MFTKGGVIGAVEGAGTSVADDILHGRKINWKNAVLSGIGGAALVGLGSFIVPKLDPIIDKVTTAFKKSETVEIAAKQVADCFSYRYQSNSYLASIALASPIKCEKYGEHFTKRNGKKALKANIEYTSNEGYKYITDANGRIIDIEASLKLGKGKRNNYAQRTVGGDDRLPDDDGGHLIATIFKGSGEIDNLVPMNSNLNRGEWKKLENEWKEELLHNNEVKVKINPKYIGNSNRPDYFKIKYKIGDDPWVEIEFKNRPGGK</sequence>
<dbReference type="Pfam" id="PF13930">
    <property type="entry name" value="Endonuclea_NS_2"/>
    <property type="match status" value="1"/>
</dbReference>
<evidence type="ECO:0000256" key="2">
    <source>
        <dbReference type="ARBA" id="ARBA00022475"/>
    </source>
</evidence>
<dbReference type="InterPro" id="IPR044929">
    <property type="entry name" value="DNA/RNA_non-sp_Endonuclease_sf"/>
</dbReference>
<keyword evidence="3" id="KW-0472">Membrane</keyword>
<reference evidence="5 6" key="1">
    <citation type="submission" date="2020-12" db="EMBL/GenBank/DDBJ databases">
        <title>WGS of Thermoactinomyces spp.</title>
        <authorList>
            <person name="Cheng K."/>
        </authorList>
    </citation>
    <scope>NUCLEOTIDE SEQUENCE [LARGE SCALE GENOMIC DNA]</scope>
    <source>
        <strain evidence="6">CICC 10671\DSM 43846</strain>
    </source>
</reference>
<dbReference type="InterPro" id="IPR044925">
    <property type="entry name" value="His-Me_finger_sf"/>
</dbReference>
<evidence type="ECO:0000256" key="3">
    <source>
        <dbReference type="ARBA" id="ARBA00023136"/>
    </source>
</evidence>
<dbReference type="EMBL" id="JAECVW010000003">
    <property type="protein sequence ID" value="MBH8595228.1"/>
    <property type="molecule type" value="Genomic_DNA"/>
</dbReference>
<feature type="domain" description="Type VII secretion system protein EssD-like" evidence="4">
    <location>
        <begin position="122"/>
        <end position="245"/>
    </location>
</feature>
<keyword evidence="2" id="KW-1003">Cell membrane</keyword>
<accession>A0A8I1DC86</accession>
<evidence type="ECO:0000313" key="6">
    <source>
        <dbReference type="Proteomes" id="UP000633619"/>
    </source>
</evidence>
<keyword evidence="5" id="KW-0255">Endonuclease</keyword>
<dbReference type="InterPro" id="IPR044927">
    <property type="entry name" value="Endonuclea_NS_2"/>
</dbReference>
<dbReference type="PANTHER" id="PTHR34976:SF2">
    <property type="entry name" value="TYPE VII SECRETION SYSTEM PROTEIN ESSD"/>
    <property type="match status" value="1"/>
</dbReference>
<keyword evidence="5" id="KW-0378">Hydrolase</keyword>